<name>K0KU58_WICCF</name>
<dbReference type="HOGENOM" id="CLU_009596_0_0_1"/>
<dbReference type="InterPro" id="IPR056913">
    <property type="entry name" value="TRAPPC10/Trs130_N"/>
</dbReference>
<protein>
    <submittedName>
        <fullName evidence="9">Transport protein particle</fullName>
    </submittedName>
</protein>
<dbReference type="STRING" id="1206466.K0KU58"/>
<proteinExistence type="predicted"/>
<dbReference type="GO" id="GO:1990071">
    <property type="term" value="C:TRAPPII protein complex"/>
    <property type="evidence" value="ECO:0007669"/>
    <property type="project" value="InterPro"/>
</dbReference>
<feature type="domain" description="TRAPPC10/Trs130 N-terminal" evidence="5">
    <location>
        <begin position="8"/>
        <end position="327"/>
    </location>
</feature>
<evidence type="ECO:0000259" key="4">
    <source>
        <dbReference type="Pfam" id="PF12584"/>
    </source>
</evidence>
<dbReference type="Pfam" id="PF23285">
    <property type="entry name" value="DUF7078"/>
    <property type="match status" value="1"/>
</dbReference>
<dbReference type="InterPro" id="IPR055506">
    <property type="entry name" value="DUF7078"/>
</dbReference>
<evidence type="ECO:0000256" key="1">
    <source>
        <dbReference type="ARBA" id="ARBA00004555"/>
    </source>
</evidence>
<dbReference type="Pfam" id="PF24967">
    <property type="entry name" value="NTS_TR130"/>
    <property type="match status" value="1"/>
</dbReference>
<evidence type="ECO:0000259" key="7">
    <source>
        <dbReference type="Pfam" id="PF23285"/>
    </source>
</evidence>
<feature type="domain" description="DUF7077" evidence="6">
    <location>
        <begin position="730"/>
        <end position="851"/>
    </location>
</feature>
<dbReference type="eggNOG" id="KOG1931">
    <property type="taxonomic scope" value="Eukaryota"/>
</dbReference>
<organism evidence="9 10">
    <name type="scientific">Wickerhamomyces ciferrii (strain ATCC 14091 / BCRC 22168 / CBS 111 / JCM 3599 / NBRC 0793 / NRRL Y-1031 F-60-10)</name>
    <name type="common">Yeast</name>
    <name type="synonym">Pichia ciferrii</name>
    <dbReference type="NCBI Taxonomy" id="1206466"/>
    <lineage>
        <taxon>Eukaryota</taxon>
        <taxon>Fungi</taxon>
        <taxon>Dikarya</taxon>
        <taxon>Ascomycota</taxon>
        <taxon>Saccharomycotina</taxon>
        <taxon>Saccharomycetes</taxon>
        <taxon>Phaffomycetales</taxon>
        <taxon>Wickerhamomycetaceae</taxon>
        <taxon>Wickerhamomyces</taxon>
    </lineage>
</organism>
<keyword evidence="3" id="KW-0333">Golgi apparatus</keyword>
<dbReference type="Pfam" id="PF12584">
    <property type="entry name" value="TRAPPC10"/>
    <property type="match status" value="1"/>
</dbReference>
<evidence type="ECO:0000256" key="3">
    <source>
        <dbReference type="ARBA" id="ARBA00023034"/>
    </source>
</evidence>
<evidence type="ECO:0000259" key="5">
    <source>
        <dbReference type="Pfam" id="PF23036"/>
    </source>
</evidence>
<comment type="subcellular location">
    <subcellularLocation>
        <location evidence="1">Golgi apparatus</location>
    </subcellularLocation>
</comment>
<evidence type="ECO:0000259" key="8">
    <source>
        <dbReference type="Pfam" id="PF24967"/>
    </source>
</evidence>
<reference evidence="9 10" key="1">
    <citation type="journal article" date="2012" name="Eukaryot. Cell">
        <title>Draft genome sequence of Wickerhamomyces ciferrii NRRL Y-1031 F-60-10.</title>
        <authorList>
            <person name="Schneider J."/>
            <person name="Andrea H."/>
            <person name="Blom J."/>
            <person name="Jaenicke S."/>
            <person name="Ruckert C."/>
            <person name="Schorsch C."/>
            <person name="Szczepanowski R."/>
            <person name="Farwick M."/>
            <person name="Goesmann A."/>
            <person name="Puhler A."/>
            <person name="Schaffer S."/>
            <person name="Tauch A."/>
            <person name="Kohler T."/>
            <person name="Brinkrolf K."/>
        </authorList>
    </citation>
    <scope>NUCLEOTIDE SEQUENCE [LARGE SCALE GENOMIC DNA]</scope>
    <source>
        <strain evidence="10">ATCC 14091 / BCRC 22168 / CBS 111 / JCM 3599 / NBRC 0793 / NRRL Y-1031 F-60-10</strain>
    </source>
</reference>
<dbReference type="PANTHER" id="PTHR13251:SF3">
    <property type="entry name" value="TRAFFICKING PROTEIN PARTICLE COMPLEX SUBUNIT 10"/>
    <property type="match status" value="1"/>
</dbReference>
<dbReference type="InParanoid" id="K0KU58"/>
<evidence type="ECO:0000313" key="9">
    <source>
        <dbReference type="EMBL" id="CCH44748.1"/>
    </source>
</evidence>
<dbReference type="InterPro" id="IPR056916">
    <property type="entry name" value="NTS_TR130"/>
</dbReference>
<dbReference type="AlphaFoldDB" id="K0KU58"/>
<sequence length="1224" mass="141662">MSLDVQPIRIGYYDPYDVYAKLGTDLKSKVNLTNLHWRKSEKESLRSIPQLQTTFIEETPKNFDNNADGPSLKISDTSNVEALERTIRLLNTPYVRLMLIESDDIDSYKSKIRPLIREWLKSNVDGSNGPLDWYLIFYHSNDNDKNRTRVFEKLKVDFNPPERDIDRCIRLKEKYTNQLEENESWNLLNNKLKSSILHSFSSRLQQLSAAVNTLNNNNGDDPSSSSSTFLKLALTEGLSRQFFQLRLFEDALTEYDYLSQTITPLEKNKDLFPEETFDFAKEPITNLLKFASIPSLFETQDQSVTLFRLRSYVFSKQFLILNALSQAAPSLSIASIHVSEFLRRLHLFIHDILKLYTKDGITDPQVSEWAYTLIDEVLQLDLCSKINTFTSDQSDENISQVSERFGELLLVQRSQFVKLGTLLGFHIGEVMNEISIDDNDNEHKASFTLQHQELKTLFESQEIFEEHFITITSEAIRHFSISGRPRAVDALSIDIALVDYHNKNYEKAVEVLSTCPEFYQSQGWDLISNNLQEIYADCLENLNEDADFFQSPKNEDGDDQQAVSISKKTSLSKLYLDITSSYKLNSGRQLYEPKNVKSSFEKMEKIIPDENLIYPADNLFDISPKPFLKGDFDRYEINIDFRSPFETELKLQNSRILLKNSNDEVFKFEKSDIILQKGITTIEFQSNDIIIGEFKFFKFITNFNNFTLVHEFDENDEQNSEPFLITSLGNLSLKIENPTNINLTKKSISLFISTQFGSVDSTEIRLWSRTEGFEPTSDIKIMNLLEEYELSNDDSDEGYQVSLKDDNNSDDVLTIRTGYLRDFTDYEIIIPYINNSARNSNILDLKAQISFIDCNMESKSQTVTKILDTSCSIAVSVQDIFKKNGLFAKFSIGTADIEFPIRILSCSLQGNDKYKVSSSMKSSSFIAFGEQPGSYFFKIEKNDDVHYDSNDFLTLDITYRDLKKELKEILFEKFIEESNRIKSGCDNPLNEYMTFIKLIIEGLKFDFNSYILDQEIKIINFNKIDKKIINSVSPNERIKFYKLLEERLLDSNYLKIEKPFEEYVYVQCNKHLYIDVQIPSVHVIHTVELNLEPKTHYIIGDSIETNLNLKSLINKVSETSDPNQTSKKKVQFQTSSIKTFQLEILSNQDNWLINGKTKFKFNISDKDLEKINEFQLYLIPLKIGKLALPKIKIINDSDKDEYLMEIDYQNENETINVVSDMINK</sequence>
<dbReference type="Pfam" id="PF23274">
    <property type="entry name" value="DUF7077"/>
    <property type="match status" value="1"/>
</dbReference>
<dbReference type="FunCoup" id="K0KU58">
    <property type="interactions" value="78"/>
</dbReference>
<dbReference type="GO" id="GO:0005829">
    <property type="term" value="C:cytosol"/>
    <property type="evidence" value="ECO:0007669"/>
    <property type="project" value="GOC"/>
</dbReference>
<dbReference type="InterPro" id="IPR055505">
    <property type="entry name" value="DUF7077"/>
</dbReference>
<comment type="caution">
    <text evidence="9">The sequence shown here is derived from an EMBL/GenBank/DDBJ whole genome shotgun (WGS) entry which is preliminary data.</text>
</comment>
<evidence type="ECO:0000259" key="6">
    <source>
        <dbReference type="Pfam" id="PF23274"/>
    </source>
</evidence>
<feature type="domain" description="DUF7078" evidence="7">
    <location>
        <begin position="988"/>
        <end position="1032"/>
    </location>
</feature>
<dbReference type="GO" id="GO:0034498">
    <property type="term" value="P:early endosome to Golgi transport"/>
    <property type="evidence" value="ECO:0007669"/>
    <property type="project" value="TreeGrafter"/>
</dbReference>
<dbReference type="Proteomes" id="UP000009328">
    <property type="component" value="Unassembled WGS sequence"/>
</dbReference>
<evidence type="ECO:0000256" key="2">
    <source>
        <dbReference type="ARBA" id="ARBA00022448"/>
    </source>
</evidence>
<dbReference type="EMBL" id="CAIF01000153">
    <property type="protein sequence ID" value="CCH44748.1"/>
    <property type="molecule type" value="Genomic_DNA"/>
</dbReference>
<accession>K0KU58</accession>
<dbReference type="GO" id="GO:0006891">
    <property type="term" value="P:intra-Golgi vesicle-mediated transport"/>
    <property type="evidence" value="ECO:0007669"/>
    <property type="project" value="TreeGrafter"/>
</dbReference>
<dbReference type="InterPro" id="IPR022233">
    <property type="entry name" value="TRAPPC10/Trs130_C"/>
</dbReference>
<dbReference type="PANTHER" id="PTHR13251">
    <property type="entry name" value="EPILEPSY HOLOPROSENCEPHALY CANDIDATE 1/TMEM1"/>
    <property type="match status" value="1"/>
</dbReference>
<gene>
    <name evidence="9" type="ORF">BN7_4316</name>
</gene>
<feature type="domain" description="TRAPPC10/Trs130 C-terminal" evidence="4">
    <location>
        <begin position="1075"/>
        <end position="1218"/>
    </location>
</feature>
<dbReference type="InterPro" id="IPR045126">
    <property type="entry name" value="TRAPPC10/Trs130"/>
</dbReference>
<keyword evidence="2" id="KW-0813">Transport</keyword>
<dbReference type="Pfam" id="PF23036">
    <property type="entry name" value="TRAPPC10_1st"/>
    <property type="match status" value="1"/>
</dbReference>
<evidence type="ECO:0000313" key="10">
    <source>
        <dbReference type="Proteomes" id="UP000009328"/>
    </source>
</evidence>
<feature type="domain" description="Trs130 NTS" evidence="8">
    <location>
        <begin position="342"/>
        <end position="551"/>
    </location>
</feature>
<keyword evidence="10" id="KW-1185">Reference proteome</keyword>